<protein>
    <submittedName>
        <fullName evidence="1">Uncharacterized protein</fullName>
    </submittedName>
</protein>
<reference evidence="1" key="1">
    <citation type="journal article" date="2020" name="Nature">
        <title>Giant virus diversity and host interactions through global metagenomics.</title>
        <authorList>
            <person name="Schulz F."/>
            <person name="Roux S."/>
            <person name="Paez-Espino D."/>
            <person name="Jungbluth S."/>
            <person name="Walsh D.A."/>
            <person name="Denef V.J."/>
            <person name="McMahon K.D."/>
            <person name="Konstantinidis K.T."/>
            <person name="Eloe-Fadrosh E.A."/>
            <person name="Kyrpides N.C."/>
            <person name="Woyke T."/>
        </authorList>
    </citation>
    <scope>NUCLEOTIDE SEQUENCE</scope>
    <source>
        <strain evidence="1">GVMAG-M-3300027770-73</strain>
    </source>
</reference>
<sequence>MQSEAKEEKPVEALVAEYLTSMNEKEKIAYLIAKDHLGTSFNIVKSIGYLEWLSKR</sequence>
<dbReference type="AlphaFoldDB" id="A0A6C0LDM1"/>
<dbReference type="EMBL" id="MN740472">
    <property type="protein sequence ID" value="QHU28547.1"/>
    <property type="molecule type" value="Genomic_DNA"/>
</dbReference>
<name>A0A6C0LDM1_9ZZZZ</name>
<organism evidence="1">
    <name type="scientific">viral metagenome</name>
    <dbReference type="NCBI Taxonomy" id="1070528"/>
    <lineage>
        <taxon>unclassified sequences</taxon>
        <taxon>metagenomes</taxon>
        <taxon>organismal metagenomes</taxon>
    </lineage>
</organism>
<accession>A0A6C0LDM1</accession>
<proteinExistence type="predicted"/>
<evidence type="ECO:0000313" key="1">
    <source>
        <dbReference type="EMBL" id="QHU28547.1"/>
    </source>
</evidence>